<feature type="signal peptide" evidence="1">
    <location>
        <begin position="1"/>
        <end position="22"/>
    </location>
</feature>
<accession>A0A518BT68</accession>
<dbReference type="AlphaFoldDB" id="A0A518BT68"/>
<evidence type="ECO:0000313" key="3">
    <source>
        <dbReference type="Proteomes" id="UP000316921"/>
    </source>
</evidence>
<evidence type="ECO:0008006" key="4">
    <source>
        <dbReference type="Google" id="ProtNLM"/>
    </source>
</evidence>
<sequence precursor="true">MRKTLTTIASLLLTPFMAVSHAQSLSVVVPSEMRVETAEAVLIAVVAIVLEEEPGRELKLFDGLAPSGLATLEVPEGNEQRRLRLAAPKIKAMKAAIVQRIALDPERAQHLNVIDLPRVVDLIAQSEARGDVVLVGSPLYRVPREADWIWGPDMLGTDGHIGASALETPLGTRQRATQLEGMRFHMVDTETLPGTYERGVQRFWSAWLGAQGGALAGWGSDATAVMSAAREGRVATFPVDPPLNPSEGIGVKIYKPKPVVAPLSVRVVVVQDCSGSQAAEIKQTGAAALSLVESMVGEGHLVELGIVMCAGPTDTKVFPLRSMGGGGRNVGFEALRDLVEGRENPDGTRAQPELSTISATVDMSHGVRVAVNQLERGDASALPILVIIGDDGSLHSGVTDVDRQRALQRVQSFRSANPATRILSIFTPGLEGLDAGPQSQADFFRAVASGETIANSVGLLKPWVGAAFDEARAAHQAAGGTR</sequence>
<reference evidence="2 3" key="1">
    <citation type="submission" date="2019-02" db="EMBL/GenBank/DDBJ databases">
        <title>Deep-cultivation of Planctomycetes and their phenomic and genomic characterization uncovers novel biology.</title>
        <authorList>
            <person name="Wiegand S."/>
            <person name="Jogler M."/>
            <person name="Boedeker C."/>
            <person name="Pinto D."/>
            <person name="Vollmers J."/>
            <person name="Rivas-Marin E."/>
            <person name="Kohn T."/>
            <person name="Peeters S.H."/>
            <person name="Heuer A."/>
            <person name="Rast P."/>
            <person name="Oberbeckmann S."/>
            <person name="Bunk B."/>
            <person name="Jeske O."/>
            <person name="Meyerdierks A."/>
            <person name="Storesund J.E."/>
            <person name="Kallscheuer N."/>
            <person name="Luecker S."/>
            <person name="Lage O.M."/>
            <person name="Pohl T."/>
            <person name="Merkel B.J."/>
            <person name="Hornburger P."/>
            <person name="Mueller R.-W."/>
            <person name="Bruemmer F."/>
            <person name="Labrenz M."/>
            <person name="Spormann A.M."/>
            <person name="Op den Camp H."/>
            <person name="Overmann J."/>
            <person name="Amann R."/>
            <person name="Jetten M.S.M."/>
            <person name="Mascher T."/>
            <person name="Medema M.H."/>
            <person name="Devos D.P."/>
            <person name="Kaster A.-K."/>
            <person name="Ovreas L."/>
            <person name="Rohde M."/>
            <person name="Galperin M.Y."/>
            <person name="Jogler C."/>
        </authorList>
    </citation>
    <scope>NUCLEOTIDE SEQUENCE [LARGE SCALE GENOMIC DNA]</scope>
    <source>
        <strain evidence="2 3">Pla133</strain>
        <plasmid evidence="3">ppla133_1</plasmid>
    </source>
</reference>
<gene>
    <name evidence="2" type="ORF">Pla133_52910</name>
</gene>
<feature type="chain" id="PRO_5021873521" description="VWFA domain-containing protein" evidence="1">
    <location>
        <begin position="23"/>
        <end position="482"/>
    </location>
</feature>
<evidence type="ECO:0000313" key="2">
    <source>
        <dbReference type="EMBL" id="QDU70167.1"/>
    </source>
</evidence>
<geneLocation type="plasmid" evidence="3">
    <name>ppla133_1</name>
</geneLocation>
<dbReference type="RefSeq" id="WP_145071137.1">
    <property type="nucleotide sequence ID" value="NZ_CP036288.1"/>
</dbReference>
<keyword evidence="2" id="KW-0614">Plasmid</keyword>
<keyword evidence="1" id="KW-0732">Signal</keyword>
<name>A0A518BT68_9BACT</name>
<keyword evidence="3" id="KW-1185">Reference proteome</keyword>
<proteinExistence type="predicted"/>
<organism evidence="2 3">
    <name type="scientific">Engelhardtia mirabilis</name>
    <dbReference type="NCBI Taxonomy" id="2528011"/>
    <lineage>
        <taxon>Bacteria</taxon>
        <taxon>Pseudomonadati</taxon>
        <taxon>Planctomycetota</taxon>
        <taxon>Planctomycetia</taxon>
        <taxon>Planctomycetia incertae sedis</taxon>
        <taxon>Engelhardtia</taxon>
    </lineage>
</organism>
<dbReference type="Proteomes" id="UP000316921">
    <property type="component" value="Plasmid pPla133_1"/>
</dbReference>
<dbReference type="KEGG" id="pbap:Pla133_52910"/>
<protein>
    <recommendedName>
        <fullName evidence="4">VWFA domain-containing protein</fullName>
    </recommendedName>
</protein>
<dbReference type="EMBL" id="CP036288">
    <property type="protein sequence ID" value="QDU70167.1"/>
    <property type="molecule type" value="Genomic_DNA"/>
</dbReference>
<evidence type="ECO:0000256" key="1">
    <source>
        <dbReference type="SAM" id="SignalP"/>
    </source>
</evidence>